<evidence type="ECO:0000256" key="1">
    <source>
        <dbReference type="SAM" id="MobiDB-lite"/>
    </source>
</evidence>
<reference evidence="2 3" key="1">
    <citation type="submission" date="2016-11" db="EMBL/GenBank/DDBJ databases">
        <title>Study of marine rhodopsin-containing bacteria.</title>
        <authorList>
            <person name="Yoshizawa S."/>
            <person name="Kumagai Y."/>
            <person name="Kogure K."/>
        </authorList>
    </citation>
    <scope>NUCLEOTIDE SEQUENCE [LARGE SCALE GENOMIC DNA]</scope>
    <source>
        <strain evidence="2 3">SAORIC-28</strain>
    </source>
</reference>
<accession>A0A271J420</accession>
<protein>
    <submittedName>
        <fullName evidence="2">Uncharacterized protein</fullName>
    </submittedName>
</protein>
<proteinExistence type="predicted"/>
<sequence>MLALLTAPLAVAQPDDSPIQAGADALLFQIGPDFDIDSFTGSIISYKWHQSPTRARRIGVSGYFDVGVEDREQNTGVAGQNQEVNFQVASVGANFVPLTFRRGDTPVYLYHGFGPTATVFFRRYETDTESGSEQTGSGSTENQAEVHAGLAGVVGVEWPVSEAISLVGEYGASLTGRYSQSRRTYRSPPGDPEGAQASDRSTRLGVGLSQAGARFGVSVYF</sequence>
<dbReference type="EMBL" id="MQWD01000001">
    <property type="protein sequence ID" value="PAP78028.1"/>
    <property type="molecule type" value="Genomic_DNA"/>
</dbReference>
<feature type="region of interest" description="Disordered" evidence="1">
    <location>
        <begin position="178"/>
        <end position="203"/>
    </location>
</feature>
<evidence type="ECO:0000313" key="3">
    <source>
        <dbReference type="Proteomes" id="UP000216339"/>
    </source>
</evidence>
<dbReference type="Proteomes" id="UP000216339">
    <property type="component" value="Unassembled WGS sequence"/>
</dbReference>
<keyword evidence="3" id="KW-1185">Reference proteome</keyword>
<organism evidence="2 3">
    <name type="scientific">Rubrivirga marina</name>
    <dbReference type="NCBI Taxonomy" id="1196024"/>
    <lineage>
        <taxon>Bacteria</taxon>
        <taxon>Pseudomonadati</taxon>
        <taxon>Rhodothermota</taxon>
        <taxon>Rhodothermia</taxon>
        <taxon>Rhodothermales</taxon>
        <taxon>Rubricoccaceae</taxon>
        <taxon>Rubrivirga</taxon>
    </lineage>
</organism>
<comment type="caution">
    <text evidence="2">The sequence shown here is derived from an EMBL/GenBank/DDBJ whole genome shotgun (WGS) entry which is preliminary data.</text>
</comment>
<evidence type="ECO:0000313" key="2">
    <source>
        <dbReference type="EMBL" id="PAP78028.1"/>
    </source>
</evidence>
<dbReference type="AlphaFoldDB" id="A0A271J420"/>
<gene>
    <name evidence="2" type="ORF">BSZ37_17060</name>
</gene>
<name>A0A271J420_9BACT</name>